<accession>A0A6A5VSY2</accession>
<sequence>MPTKETVEYSRQAPMAGSNPCQDAHCGHLVQTAQPNEVCGSNCWALSGVAPVLRRRSRRSSSLKTSVPKKRDNRFLRSYKAPKPKHPFERATLHAGRSFFEDIDPSPMALEEVQLNDAKALPPTSSIPTGGCTTSGGHAKVAAKYVKKEEENEEDSPPDDTISVPSRMGIKRGRKVIKVAASRKRTKRS</sequence>
<name>A0A6A5VSY2_9PLEO</name>
<feature type="compositionally biased region" description="Basic residues" evidence="1">
    <location>
        <begin position="169"/>
        <end position="189"/>
    </location>
</feature>
<feature type="compositionally biased region" description="Basic residues" evidence="1">
    <location>
        <begin position="55"/>
        <end position="68"/>
    </location>
</feature>
<dbReference type="OrthoDB" id="3640311at2759"/>
<dbReference type="AlphaFoldDB" id="A0A6A5VSY2"/>
<evidence type="ECO:0000313" key="2">
    <source>
        <dbReference type="EMBL" id="KAF1980484.1"/>
    </source>
</evidence>
<protein>
    <submittedName>
        <fullName evidence="2">Uncharacterized protein</fullName>
    </submittedName>
</protein>
<evidence type="ECO:0000256" key="1">
    <source>
        <dbReference type="SAM" id="MobiDB-lite"/>
    </source>
</evidence>
<organism evidence="2 3">
    <name type="scientific">Bimuria novae-zelandiae CBS 107.79</name>
    <dbReference type="NCBI Taxonomy" id="1447943"/>
    <lineage>
        <taxon>Eukaryota</taxon>
        <taxon>Fungi</taxon>
        <taxon>Dikarya</taxon>
        <taxon>Ascomycota</taxon>
        <taxon>Pezizomycotina</taxon>
        <taxon>Dothideomycetes</taxon>
        <taxon>Pleosporomycetidae</taxon>
        <taxon>Pleosporales</taxon>
        <taxon>Massarineae</taxon>
        <taxon>Didymosphaeriaceae</taxon>
        <taxon>Bimuria</taxon>
    </lineage>
</organism>
<dbReference type="EMBL" id="ML976656">
    <property type="protein sequence ID" value="KAF1980484.1"/>
    <property type="molecule type" value="Genomic_DNA"/>
</dbReference>
<gene>
    <name evidence="2" type="ORF">BU23DRAFT_626002</name>
</gene>
<proteinExistence type="predicted"/>
<dbReference type="Proteomes" id="UP000800036">
    <property type="component" value="Unassembled WGS sequence"/>
</dbReference>
<reference evidence="2" key="1">
    <citation type="journal article" date="2020" name="Stud. Mycol.">
        <title>101 Dothideomycetes genomes: a test case for predicting lifestyles and emergence of pathogens.</title>
        <authorList>
            <person name="Haridas S."/>
            <person name="Albert R."/>
            <person name="Binder M."/>
            <person name="Bloem J."/>
            <person name="Labutti K."/>
            <person name="Salamov A."/>
            <person name="Andreopoulos B."/>
            <person name="Baker S."/>
            <person name="Barry K."/>
            <person name="Bills G."/>
            <person name="Bluhm B."/>
            <person name="Cannon C."/>
            <person name="Castanera R."/>
            <person name="Culley D."/>
            <person name="Daum C."/>
            <person name="Ezra D."/>
            <person name="Gonzalez J."/>
            <person name="Henrissat B."/>
            <person name="Kuo A."/>
            <person name="Liang C."/>
            <person name="Lipzen A."/>
            <person name="Lutzoni F."/>
            <person name="Magnuson J."/>
            <person name="Mondo S."/>
            <person name="Nolan M."/>
            <person name="Ohm R."/>
            <person name="Pangilinan J."/>
            <person name="Park H.-J."/>
            <person name="Ramirez L."/>
            <person name="Alfaro M."/>
            <person name="Sun H."/>
            <person name="Tritt A."/>
            <person name="Yoshinaga Y."/>
            <person name="Zwiers L.-H."/>
            <person name="Turgeon B."/>
            <person name="Goodwin S."/>
            <person name="Spatafora J."/>
            <person name="Crous P."/>
            <person name="Grigoriev I."/>
        </authorList>
    </citation>
    <scope>NUCLEOTIDE SEQUENCE</scope>
    <source>
        <strain evidence="2">CBS 107.79</strain>
    </source>
</reference>
<feature type="region of interest" description="Disordered" evidence="1">
    <location>
        <begin position="55"/>
        <end position="75"/>
    </location>
</feature>
<evidence type="ECO:0000313" key="3">
    <source>
        <dbReference type="Proteomes" id="UP000800036"/>
    </source>
</evidence>
<keyword evidence="3" id="KW-1185">Reference proteome</keyword>
<feature type="region of interest" description="Disordered" evidence="1">
    <location>
        <begin position="143"/>
        <end position="189"/>
    </location>
</feature>